<comment type="similarity">
    <text evidence="1">Belongs to the sulfatase family.</text>
</comment>
<feature type="transmembrane region" description="Helical" evidence="3">
    <location>
        <begin position="20"/>
        <end position="36"/>
    </location>
</feature>
<feature type="region of interest" description="Disordered" evidence="2">
    <location>
        <begin position="77"/>
        <end position="99"/>
    </location>
</feature>
<accession>A0A9N8HJM4</accession>
<dbReference type="InterPro" id="IPR017850">
    <property type="entry name" value="Alkaline_phosphatase_core_sf"/>
</dbReference>
<evidence type="ECO:0000259" key="4">
    <source>
        <dbReference type="Pfam" id="PF00884"/>
    </source>
</evidence>
<feature type="domain" description="Sulfatase N-terminal" evidence="4">
    <location>
        <begin position="191"/>
        <end position="518"/>
    </location>
</feature>
<keyword evidence="3" id="KW-0472">Membrane</keyword>
<evidence type="ECO:0000256" key="3">
    <source>
        <dbReference type="SAM" id="Phobius"/>
    </source>
</evidence>
<feature type="compositionally biased region" description="Basic and acidic residues" evidence="2">
    <location>
        <begin position="112"/>
        <end position="152"/>
    </location>
</feature>
<dbReference type="OrthoDB" id="42852at2759"/>
<comment type="caution">
    <text evidence="5">The sequence shown here is derived from an EMBL/GenBank/DDBJ whole genome shotgun (WGS) entry which is preliminary data.</text>
</comment>
<feature type="region of interest" description="Disordered" evidence="2">
    <location>
        <begin position="112"/>
        <end position="189"/>
    </location>
</feature>
<dbReference type="AlphaFoldDB" id="A0A9N8HJM4"/>
<dbReference type="PANTHER" id="PTHR43108:SF6">
    <property type="entry name" value="N-SULPHOGLUCOSAMINE SULPHOHYDROLASE"/>
    <property type="match status" value="1"/>
</dbReference>
<evidence type="ECO:0000256" key="1">
    <source>
        <dbReference type="ARBA" id="ARBA00008779"/>
    </source>
</evidence>
<gene>
    <name evidence="5" type="ORF">SEMRO_871_G213820.1</name>
</gene>
<keyword evidence="3" id="KW-1133">Transmembrane helix</keyword>
<dbReference type="EMBL" id="CAICTM010000870">
    <property type="protein sequence ID" value="CAB9517658.1"/>
    <property type="molecule type" value="Genomic_DNA"/>
</dbReference>
<evidence type="ECO:0000256" key="2">
    <source>
        <dbReference type="SAM" id="MobiDB-lite"/>
    </source>
</evidence>
<dbReference type="InterPro" id="IPR000917">
    <property type="entry name" value="Sulfatase_N"/>
</dbReference>
<reference evidence="5" key="1">
    <citation type="submission" date="2020-06" db="EMBL/GenBank/DDBJ databases">
        <authorList>
            <consortium name="Plant Systems Biology data submission"/>
        </authorList>
    </citation>
    <scope>NUCLEOTIDE SEQUENCE</scope>
    <source>
        <strain evidence="5">D6</strain>
    </source>
</reference>
<sequence length="628" mass="71904">MDRPLLGDSGNGGRRINQKAYIFFFGLIFTATLSIYRSSYFSTSDGTDASGIIPLQGQGELQVEFAPSRLDTSAIAKTSVTTTGTTSDTPDTPDFSAQQREIDQVNEKLKLKLKSDKDNGKDNGTKKSVDSEPKKKANEKVEDKDSNNHNKPQDTASSSSSSSSAKPQEESQEQEQSTTSKEPEEEKKPMNVVILYADDWRHDSLGVAGTLPVHTPFLDWLSRTKGIRFTHNCVTTSVCWISRATLHTGQYYSRHQATRPRDNGWYDMWHDTYPSLLKHKRDYWVSHIGKWHSADWGKVKGTYDHQKVYYGKHWFPGNPRPIHVTERNENDAIEALKKRPKEKPFVLTVAFFAPHSWDGNPEQFLPQNKSLSLYQNITLRAPVDMDASYKRLPRKVISERNEGRTRWRQRFDEPTKYDKMLKNYFRLISEVDGACQKVWDELEAQGILNNTLFVFTTDNGFYHGEHGLAGKWYPHEESIRVPLIIYDPRMPTEKQGTTDDSFTLNIDLAPTILGAANIDVPETYQGRDISDLYLPQKSATPPWRTEFFYEHPIHLHQNVIPASSALVRKDIKYIQWPNWGVEQLFNLTSDPMEENDVILDPNYAGLHGELKARHDTLRDLVAKEKTKF</sequence>
<feature type="compositionally biased region" description="Low complexity" evidence="2">
    <location>
        <begin position="155"/>
        <end position="166"/>
    </location>
</feature>
<proteinExistence type="inferred from homology"/>
<dbReference type="Pfam" id="PF00884">
    <property type="entry name" value="Sulfatase"/>
    <property type="match status" value="1"/>
</dbReference>
<evidence type="ECO:0000313" key="6">
    <source>
        <dbReference type="Proteomes" id="UP001153069"/>
    </source>
</evidence>
<feature type="compositionally biased region" description="Low complexity" evidence="2">
    <location>
        <begin position="78"/>
        <end position="94"/>
    </location>
</feature>
<dbReference type="Gene3D" id="3.40.720.10">
    <property type="entry name" value="Alkaline Phosphatase, subunit A"/>
    <property type="match status" value="1"/>
</dbReference>
<keyword evidence="6" id="KW-1185">Reference proteome</keyword>
<dbReference type="SUPFAM" id="SSF53649">
    <property type="entry name" value="Alkaline phosphatase-like"/>
    <property type="match status" value="1"/>
</dbReference>
<evidence type="ECO:0000313" key="5">
    <source>
        <dbReference type="EMBL" id="CAB9517658.1"/>
    </source>
</evidence>
<organism evidence="5 6">
    <name type="scientific">Seminavis robusta</name>
    <dbReference type="NCBI Taxonomy" id="568900"/>
    <lineage>
        <taxon>Eukaryota</taxon>
        <taxon>Sar</taxon>
        <taxon>Stramenopiles</taxon>
        <taxon>Ochrophyta</taxon>
        <taxon>Bacillariophyta</taxon>
        <taxon>Bacillariophyceae</taxon>
        <taxon>Bacillariophycidae</taxon>
        <taxon>Naviculales</taxon>
        <taxon>Naviculaceae</taxon>
        <taxon>Seminavis</taxon>
    </lineage>
</organism>
<dbReference type="PANTHER" id="PTHR43108">
    <property type="entry name" value="N-ACETYLGLUCOSAMINE-6-SULFATASE FAMILY MEMBER"/>
    <property type="match status" value="1"/>
</dbReference>
<name>A0A9N8HJM4_9STRA</name>
<keyword evidence="3" id="KW-0812">Transmembrane</keyword>
<dbReference type="Proteomes" id="UP001153069">
    <property type="component" value="Unassembled WGS sequence"/>
</dbReference>
<protein>
    <submittedName>
        <fullName evidence="5">Extracellular sulfatase SULF-1</fullName>
    </submittedName>
</protein>